<reference evidence="2 3" key="1">
    <citation type="submission" date="2016-12" db="EMBL/GenBank/DDBJ databases">
        <title>The genomes of Aspergillus section Nigri reveals drivers in fungal speciation.</title>
        <authorList>
            <consortium name="DOE Joint Genome Institute"/>
            <person name="Vesth T.C."/>
            <person name="Nybo J."/>
            <person name="Theobald S."/>
            <person name="Brandl J."/>
            <person name="Frisvad J.C."/>
            <person name="Nielsen K.F."/>
            <person name="Lyhne E.K."/>
            <person name="Kogle M.E."/>
            <person name="Kuo A."/>
            <person name="Riley R."/>
            <person name="Clum A."/>
            <person name="Nolan M."/>
            <person name="Lipzen A."/>
            <person name="Salamov A."/>
            <person name="Henrissat B."/>
            <person name="Wiebenga A."/>
            <person name="De Vries R.P."/>
            <person name="Grigoriev I.V."/>
            <person name="Mortensen U.H."/>
            <person name="Andersen M.R."/>
            <person name="Baker S.E."/>
        </authorList>
    </citation>
    <scope>NUCLEOTIDE SEQUENCE [LARGE SCALE GENOMIC DNA]</scope>
    <source>
        <strain evidence="2 3">CBS 115572</strain>
    </source>
</reference>
<keyword evidence="3" id="KW-1185">Reference proteome</keyword>
<feature type="transmembrane region" description="Helical" evidence="1">
    <location>
        <begin position="64"/>
        <end position="87"/>
    </location>
</feature>
<dbReference type="GeneID" id="37118003"/>
<proteinExistence type="predicted"/>
<organism evidence="2 3">
    <name type="scientific">Aspergillus sclerotioniger CBS 115572</name>
    <dbReference type="NCBI Taxonomy" id="1450535"/>
    <lineage>
        <taxon>Eukaryota</taxon>
        <taxon>Fungi</taxon>
        <taxon>Dikarya</taxon>
        <taxon>Ascomycota</taxon>
        <taxon>Pezizomycotina</taxon>
        <taxon>Eurotiomycetes</taxon>
        <taxon>Eurotiomycetidae</taxon>
        <taxon>Eurotiales</taxon>
        <taxon>Aspergillaceae</taxon>
        <taxon>Aspergillus</taxon>
        <taxon>Aspergillus subgen. Circumdati</taxon>
    </lineage>
</organism>
<evidence type="ECO:0000313" key="3">
    <source>
        <dbReference type="Proteomes" id="UP000246702"/>
    </source>
</evidence>
<keyword evidence="1" id="KW-1133">Transmembrane helix</keyword>
<protein>
    <submittedName>
        <fullName evidence="2">Uncharacterized protein</fullName>
    </submittedName>
</protein>
<name>A0A317W1A9_9EURO</name>
<dbReference type="EMBL" id="MSFK01000022">
    <property type="protein sequence ID" value="PWY80426.1"/>
    <property type="molecule type" value="Genomic_DNA"/>
</dbReference>
<dbReference type="RefSeq" id="XP_025465285.1">
    <property type="nucleotide sequence ID" value="XM_025615860.1"/>
</dbReference>
<sequence>MILETTKALVYSLALLSHDFLSQVALDLKKHIEQSSDQYHCKPPTTGRRALYWTKKSGFAFARLGLLMLMFVWLALNLAGGLFLLAWEMLRDWITLILVVKLLFWERWEWEAVREMVRDSMRWVMDGGKVWV</sequence>
<dbReference type="Proteomes" id="UP000246702">
    <property type="component" value="Unassembled WGS sequence"/>
</dbReference>
<gene>
    <name evidence="2" type="ORF">BO94DRAFT_587876</name>
</gene>
<comment type="caution">
    <text evidence="2">The sequence shown here is derived from an EMBL/GenBank/DDBJ whole genome shotgun (WGS) entry which is preliminary data.</text>
</comment>
<keyword evidence="1" id="KW-0472">Membrane</keyword>
<keyword evidence="1" id="KW-0812">Transmembrane</keyword>
<dbReference type="AlphaFoldDB" id="A0A317W1A9"/>
<accession>A0A317W1A9</accession>
<evidence type="ECO:0000256" key="1">
    <source>
        <dbReference type="SAM" id="Phobius"/>
    </source>
</evidence>
<evidence type="ECO:0000313" key="2">
    <source>
        <dbReference type="EMBL" id="PWY80426.1"/>
    </source>
</evidence>